<evidence type="ECO:0008006" key="3">
    <source>
        <dbReference type="Google" id="ProtNLM"/>
    </source>
</evidence>
<dbReference type="Proteomes" id="UP000265882">
    <property type="component" value="Unassembled WGS sequence"/>
</dbReference>
<organism evidence="1 2">
    <name type="scientific">Abyssobacteria bacterium (strain SURF_5)</name>
    <dbReference type="NCBI Taxonomy" id="2093360"/>
    <lineage>
        <taxon>Bacteria</taxon>
        <taxon>Pseudomonadati</taxon>
        <taxon>Candidatus Hydrogenedentota</taxon>
        <taxon>Candidatus Abyssobacteria</taxon>
    </lineage>
</organism>
<dbReference type="InterPro" id="IPR010298">
    <property type="entry name" value="YacP-like"/>
</dbReference>
<name>A0A3A4NDB2_ABYX5</name>
<protein>
    <recommendedName>
        <fullName evidence="3">NYN domain-containing protein</fullName>
    </recommendedName>
</protein>
<accession>A0A3A4NDB2</accession>
<dbReference type="Pfam" id="PF05991">
    <property type="entry name" value="NYN_YacP"/>
    <property type="match status" value="1"/>
</dbReference>
<sequence length="154" mass="17752">MALLIDGHNLIGKMSGISLADPDDEEQLIRILAQHLQLRRQKVTVVFDRAAELYSGPRYERGDVRVIFALPPISADEIIIEMIRKDPNPKGLTVVSSDNEIRRCARSRRARTISAEEFARTLESPAPKRRPVPGYLREEVDVEEWLKYFRKRRS</sequence>
<dbReference type="AlphaFoldDB" id="A0A3A4NDB2"/>
<dbReference type="EMBL" id="QZKU01000114">
    <property type="protein sequence ID" value="RJP17559.1"/>
    <property type="molecule type" value="Genomic_DNA"/>
</dbReference>
<proteinExistence type="predicted"/>
<reference evidence="1 2" key="1">
    <citation type="journal article" date="2017" name="ISME J.">
        <title>Energy and carbon metabolisms in a deep terrestrial subsurface fluid microbial community.</title>
        <authorList>
            <person name="Momper L."/>
            <person name="Jungbluth S.P."/>
            <person name="Lee M.D."/>
            <person name="Amend J.P."/>
        </authorList>
    </citation>
    <scope>NUCLEOTIDE SEQUENCE [LARGE SCALE GENOMIC DNA]</scope>
    <source>
        <strain evidence="1">SURF_5</strain>
    </source>
</reference>
<comment type="caution">
    <text evidence="1">The sequence shown here is derived from an EMBL/GenBank/DDBJ whole genome shotgun (WGS) entry which is preliminary data.</text>
</comment>
<evidence type="ECO:0000313" key="1">
    <source>
        <dbReference type="EMBL" id="RJP17559.1"/>
    </source>
</evidence>
<gene>
    <name evidence="1" type="ORF">C4520_16475</name>
</gene>
<evidence type="ECO:0000313" key="2">
    <source>
        <dbReference type="Proteomes" id="UP000265882"/>
    </source>
</evidence>